<reference evidence="5 6" key="2">
    <citation type="submission" date="2020-02" db="EMBL/GenBank/DDBJ databases">
        <title>Candidatus Galacturonibacter soehngenii shows hetero-acetogenic catabolism of galacturonic acid but lacks a canonical carbon monoxide dehydrogenase/acetyl-CoA synthase complex.</title>
        <authorList>
            <person name="Diender M."/>
            <person name="Stouten G.R."/>
            <person name="Petersen J.F."/>
            <person name="Nielsen P.H."/>
            <person name="Dueholm M.S."/>
            <person name="Pronk J.T."/>
            <person name="Van Loosdrecht M.C.M."/>
        </authorList>
    </citation>
    <scope>NUCLEOTIDE SEQUENCE [LARGE SCALE GENOMIC DNA]</scope>
    <source>
        <strain evidence="5">GalUA</strain>
    </source>
</reference>
<dbReference type="OrthoDB" id="9813569at2"/>
<dbReference type="SUPFAM" id="SSF53613">
    <property type="entry name" value="Ribokinase-like"/>
    <property type="match status" value="1"/>
</dbReference>
<dbReference type="InterPro" id="IPR011611">
    <property type="entry name" value="PfkB_dom"/>
</dbReference>
<dbReference type="GO" id="GO:0016301">
    <property type="term" value="F:kinase activity"/>
    <property type="evidence" value="ECO:0007669"/>
    <property type="project" value="UniProtKB-KW"/>
</dbReference>
<evidence type="ECO:0000313" key="5">
    <source>
        <dbReference type="EMBL" id="KAB1434265.1"/>
    </source>
</evidence>
<dbReference type="Gene3D" id="3.40.1190.20">
    <property type="match status" value="1"/>
</dbReference>
<organism evidence="5 6">
    <name type="scientific">Candidatus Galacturonatibacter soehngenii</name>
    <dbReference type="NCBI Taxonomy" id="2307010"/>
    <lineage>
        <taxon>Bacteria</taxon>
        <taxon>Bacillati</taxon>
        <taxon>Bacillota</taxon>
        <taxon>Clostridia</taxon>
        <taxon>Lachnospirales</taxon>
        <taxon>Lachnospiraceae</taxon>
        <taxon>Candidatus Galacturonatibacter</taxon>
    </lineage>
</organism>
<protein>
    <submittedName>
        <fullName evidence="5">Sugar kinase</fullName>
    </submittedName>
</protein>
<dbReference type="Pfam" id="PF00294">
    <property type="entry name" value="PfkB"/>
    <property type="match status" value="1"/>
</dbReference>
<keyword evidence="6" id="KW-1185">Reference proteome</keyword>
<dbReference type="RefSeq" id="WP_151148223.1">
    <property type="nucleotide sequence ID" value="NZ_WAGX01000008.1"/>
</dbReference>
<evidence type="ECO:0000259" key="4">
    <source>
        <dbReference type="Pfam" id="PF00294"/>
    </source>
</evidence>
<evidence type="ECO:0000313" key="6">
    <source>
        <dbReference type="Proteomes" id="UP000461768"/>
    </source>
</evidence>
<dbReference type="CDD" id="cd01166">
    <property type="entry name" value="KdgK"/>
    <property type="match status" value="1"/>
</dbReference>
<evidence type="ECO:0000256" key="2">
    <source>
        <dbReference type="ARBA" id="ARBA00022679"/>
    </source>
</evidence>
<reference evidence="5 6" key="1">
    <citation type="submission" date="2019-09" db="EMBL/GenBank/DDBJ databases">
        <authorList>
            <person name="Valk L.C."/>
        </authorList>
    </citation>
    <scope>NUCLEOTIDE SEQUENCE [LARGE SCALE GENOMIC DNA]</scope>
    <source>
        <strain evidence="5">GalUA</strain>
    </source>
</reference>
<feature type="domain" description="Carbohydrate kinase PfkB" evidence="4">
    <location>
        <begin position="1"/>
        <end position="316"/>
    </location>
</feature>
<sequence>MAKVVTMGEIMLRLSTPNNEKFIQADEFDVNYGGGEANVAVSLANYGHDASFVTAVPDNEIGECAVAALRKYNVCTKHIAKGGERLGIYFLETGSAMRPSKVVYDRAYSSISTATAADFDFDKIFEGADWFHFTGITPAVSDAAAVLTEEALKAAKKHGVTVSVDLNFRKKLWSSEKAQKVMTNLMQYVDVCIGNEEDAELVLGFKPGNTDVTSGDLELAGYKDIFEQMVDKFGFKYAVSSLRVSNSASDNGWSACIYNGETKEFYHSKEYRIRPIVDRVGGGDSFAAGVICGLVDGKDFKEALEYGVAASALKHTIPGDFNLVSRKEVETLAGGDASGRVQR</sequence>
<evidence type="ECO:0000256" key="3">
    <source>
        <dbReference type="ARBA" id="ARBA00022777"/>
    </source>
</evidence>
<accession>A0A7V7QH88</accession>
<dbReference type="AlphaFoldDB" id="A0A7V7QH88"/>
<dbReference type="PANTHER" id="PTHR43320">
    <property type="entry name" value="SUGAR KINASE"/>
    <property type="match status" value="1"/>
</dbReference>
<comment type="caution">
    <text evidence="5">The sequence shown here is derived from an EMBL/GenBank/DDBJ whole genome shotgun (WGS) entry which is preliminary data.</text>
</comment>
<dbReference type="EMBL" id="WAGX01000008">
    <property type="protein sequence ID" value="KAB1434265.1"/>
    <property type="molecule type" value="Genomic_DNA"/>
</dbReference>
<proteinExistence type="inferred from homology"/>
<dbReference type="InterPro" id="IPR029056">
    <property type="entry name" value="Ribokinase-like"/>
</dbReference>
<comment type="similarity">
    <text evidence="1">Belongs to the carbohydrate kinase PfkB family.</text>
</comment>
<dbReference type="PANTHER" id="PTHR43320:SF2">
    <property type="entry name" value="2-DEHYDRO-3-DEOXYGLUCONOKINASE_2-DEHYDRO-3-DEOXYGALACTONOKINASE"/>
    <property type="match status" value="1"/>
</dbReference>
<name>A0A7V7QH88_9FIRM</name>
<keyword evidence="2" id="KW-0808">Transferase</keyword>
<gene>
    <name evidence="5" type="ORF">F7O84_17390</name>
</gene>
<evidence type="ECO:0000256" key="1">
    <source>
        <dbReference type="ARBA" id="ARBA00010688"/>
    </source>
</evidence>
<dbReference type="InterPro" id="IPR052700">
    <property type="entry name" value="Carb_kinase_PfkB-like"/>
</dbReference>
<dbReference type="Proteomes" id="UP000461768">
    <property type="component" value="Unassembled WGS sequence"/>
</dbReference>
<keyword evidence="3 5" id="KW-0418">Kinase</keyword>